<evidence type="ECO:0000256" key="4">
    <source>
        <dbReference type="ARBA" id="ARBA00022989"/>
    </source>
</evidence>
<comment type="subcellular location">
    <subcellularLocation>
        <location evidence="1">Cell membrane</location>
        <topology evidence="1">Multi-pass membrane protein</topology>
    </subcellularLocation>
</comment>
<keyword evidence="4 6" id="KW-1133">Transmembrane helix</keyword>
<dbReference type="GeneID" id="73043400"/>
<protein>
    <submittedName>
        <fullName evidence="7">Phosphate-starvation-inducible PsiE family protein</fullName>
    </submittedName>
</protein>
<dbReference type="InterPro" id="IPR020948">
    <property type="entry name" value="P_starv_induced_PsiE-like"/>
</dbReference>
<dbReference type="AlphaFoldDB" id="A0ABD5Q584"/>
<evidence type="ECO:0000313" key="7">
    <source>
        <dbReference type="EMBL" id="MFC4825872.1"/>
    </source>
</evidence>
<organism evidence="7 8">
    <name type="scientific">Halorussus aquaticus</name>
    <dbReference type="NCBI Taxonomy" id="2953748"/>
    <lineage>
        <taxon>Archaea</taxon>
        <taxon>Methanobacteriati</taxon>
        <taxon>Methanobacteriota</taxon>
        <taxon>Stenosarchaea group</taxon>
        <taxon>Halobacteria</taxon>
        <taxon>Halobacteriales</taxon>
        <taxon>Haladaptataceae</taxon>
        <taxon>Halorussus</taxon>
    </lineage>
</organism>
<accession>A0ABD5Q584</accession>
<sequence>MDRIEATRFTGLLERGITILQTVIAAFLALLLLLGVVNLGFVIGRSILVRDVTDTTATLSLVRSSIDIVLYLFVIVELYQTVVAYVESQSVVMAVIHAGLIAVVRQIITFKPDDYGPTEAITIAGVYVVLLLGLLIGFWVVHQEIDEAAE</sequence>
<feature type="transmembrane region" description="Helical" evidence="6">
    <location>
        <begin position="91"/>
        <end position="108"/>
    </location>
</feature>
<comment type="caution">
    <text evidence="7">The sequence shown here is derived from an EMBL/GenBank/DDBJ whole genome shotgun (WGS) entry which is preliminary data.</text>
</comment>
<feature type="transmembrane region" description="Helical" evidence="6">
    <location>
        <begin position="68"/>
        <end position="86"/>
    </location>
</feature>
<evidence type="ECO:0000256" key="5">
    <source>
        <dbReference type="ARBA" id="ARBA00023136"/>
    </source>
</evidence>
<keyword evidence="8" id="KW-1185">Reference proteome</keyword>
<dbReference type="Pfam" id="PF06146">
    <property type="entry name" value="PsiE"/>
    <property type="match status" value="1"/>
</dbReference>
<keyword evidence="5 6" id="KW-0472">Membrane</keyword>
<evidence type="ECO:0000256" key="2">
    <source>
        <dbReference type="ARBA" id="ARBA00022475"/>
    </source>
</evidence>
<keyword evidence="3 6" id="KW-0812">Transmembrane</keyword>
<evidence type="ECO:0000256" key="1">
    <source>
        <dbReference type="ARBA" id="ARBA00004651"/>
    </source>
</evidence>
<dbReference type="Proteomes" id="UP001595945">
    <property type="component" value="Unassembled WGS sequence"/>
</dbReference>
<name>A0ABD5Q584_9EURY</name>
<dbReference type="RefSeq" id="WP_254268500.1">
    <property type="nucleotide sequence ID" value="NZ_CP100400.1"/>
</dbReference>
<evidence type="ECO:0000313" key="8">
    <source>
        <dbReference type="Proteomes" id="UP001595945"/>
    </source>
</evidence>
<feature type="transmembrane region" description="Helical" evidence="6">
    <location>
        <begin position="20"/>
        <end position="48"/>
    </location>
</feature>
<evidence type="ECO:0000256" key="6">
    <source>
        <dbReference type="SAM" id="Phobius"/>
    </source>
</evidence>
<dbReference type="EMBL" id="JBHSHT010000002">
    <property type="protein sequence ID" value="MFC4825872.1"/>
    <property type="molecule type" value="Genomic_DNA"/>
</dbReference>
<gene>
    <name evidence="7" type="ORF">ACFO9K_16575</name>
</gene>
<evidence type="ECO:0000256" key="3">
    <source>
        <dbReference type="ARBA" id="ARBA00022692"/>
    </source>
</evidence>
<feature type="transmembrane region" description="Helical" evidence="6">
    <location>
        <begin position="120"/>
        <end position="141"/>
    </location>
</feature>
<proteinExistence type="predicted"/>
<dbReference type="GO" id="GO:0005886">
    <property type="term" value="C:plasma membrane"/>
    <property type="evidence" value="ECO:0007669"/>
    <property type="project" value="UniProtKB-SubCell"/>
</dbReference>
<reference evidence="7 8" key="1">
    <citation type="journal article" date="2019" name="Int. J. Syst. Evol. Microbiol.">
        <title>The Global Catalogue of Microorganisms (GCM) 10K type strain sequencing project: providing services to taxonomists for standard genome sequencing and annotation.</title>
        <authorList>
            <consortium name="The Broad Institute Genomics Platform"/>
            <consortium name="The Broad Institute Genome Sequencing Center for Infectious Disease"/>
            <person name="Wu L."/>
            <person name="Ma J."/>
        </authorList>
    </citation>
    <scope>NUCLEOTIDE SEQUENCE [LARGE SCALE GENOMIC DNA]</scope>
    <source>
        <strain evidence="7 8">XZYJ18</strain>
    </source>
</reference>
<keyword evidence="2" id="KW-1003">Cell membrane</keyword>